<dbReference type="InterPro" id="IPR002401">
    <property type="entry name" value="Cyt_P450_E_grp-I"/>
</dbReference>
<sequence>MPLRAKIIIMTTALTTVFITGANRGIGRGLVESYLAKPDHTVIAAVRDLNTSGPLSQIPVAQGSRLVVVKLDATIESDAADAVKELSTKHAIDHLDIILANAGVCYIWPTVANVKIDDMLASLRPNVFGIIWLYQATRHLLNNAANPKWVTIGSTAGSIGAYIPGPCKVTRPHPMMDPVCRRASIISCLEHSTSLLPQDQVYNPSMDLMNRLPETSSTGLLCLAGIVTVLYIFLAASYRLFFHPLAKHPGPFWARLTGIPSFWHTLRQDRHVWLWRLQEKFGPTIRYAPNGVVINTPTAFRTISGPKGNVRKKDTYTLFQPWSHTSSTLQAIDIRDHGRKRKVLNHVFSDKSLRSFEPFVLTNVERWCDLISKKIPNDGEWSTSLNMAKWVTYLTFDIMGDLCMGKSFGLKEAENTKMRHVLALLEGIMVLFQPSWTVGNLRKTDNAQIANSPFVPLWLWLKPRGLDWVFDKYGPPAARAWRGFVGQCLQERTKVEEGIAEKAPEPQDVRKDFFHYLFKYKDPDTGKLVLSRNELWMECELLIVAGADTTATVLAALFFYLVHNQDVQDRLASEIQSEFSHINEIVAGPKLHACKFLRAVISEGLRLAPPVAAELPRTVLPGGTYAEGHFFPAGVDLSICTYCLGLNKDVFPEPFQFRPERWMKDMEGSSEESVKLAESGLSAFWAGSRGCAGKNLAWMEMSIVIARAVFSFQMRRDPSNNLGGGDPSGRIGRRNPEHYETYDAFVATRDGPLVQFKERVRSVS</sequence>
<dbReference type="GO" id="GO:0016705">
    <property type="term" value="F:oxidoreductase activity, acting on paired donors, with incorporation or reduction of molecular oxygen"/>
    <property type="evidence" value="ECO:0007669"/>
    <property type="project" value="InterPro"/>
</dbReference>
<dbReference type="GO" id="GO:0032259">
    <property type="term" value="P:methylation"/>
    <property type="evidence" value="ECO:0007669"/>
    <property type="project" value="UniProtKB-KW"/>
</dbReference>
<dbReference type="EMBL" id="CVMT01000002">
    <property type="protein sequence ID" value="CRG85200.1"/>
    <property type="molecule type" value="Genomic_DNA"/>
</dbReference>
<feature type="binding site" description="axial binding residue" evidence="8">
    <location>
        <position position="691"/>
    </location>
    <ligand>
        <name>heme</name>
        <dbReference type="ChEBI" id="CHEBI:30413"/>
    </ligand>
    <ligandPart>
        <name>Fe</name>
        <dbReference type="ChEBI" id="CHEBI:18248"/>
    </ligandPart>
</feature>
<name>A0A0U1LRY3_TALIS</name>
<dbReference type="InterPro" id="IPR036291">
    <property type="entry name" value="NAD(P)-bd_dom_sf"/>
</dbReference>
<keyword evidence="3 8" id="KW-0349">Heme</keyword>
<keyword evidence="9" id="KW-1133">Transmembrane helix</keyword>
<proteinExistence type="inferred from homology"/>
<evidence type="ECO:0000313" key="11">
    <source>
        <dbReference type="Proteomes" id="UP000054383"/>
    </source>
</evidence>
<keyword evidence="10" id="KW-0808">Transferase</keyword>
<dbReference type="OrthoDB" id="4227222at2759"/>
<keyword evidence="7" id="KW-0503">Monooxygenase</keyword>
<dbReference type="GO" id="GO:0020037">
    <property type="term" value="F:heme binding"/>
    <property type="evidence" value="ECO:0007669"/>
    <property type="project" value="InterPro"/>
</dbReference>
<dbReference type="CDD" id="cd11061">
    <property type="entry name" value="CYP67-like"/>
    <property type="match status" value="1"/>
</dbReference>
<keyword evidence="9" id="KW-0812">Transmembrane</keyword>
<dbReference type="InterPro" id="IPR001128">
    <property type="entry name" value="Cyt_P450"/>
</dbReference>
<dbReference type="AlphaFoldDB" id="A0A0U1LRY3"/>
<evidence type="ECO:0000256" key="7">
    <source>
        <dbReference type="ARBA" id="ARBA00023033"/>
    </source>
</evidence>
<dbReference type="InterPro" id="IPR002347">
    <property type="entry name" value="SDR_fam"/>
</dbReference>
<comment type="cofactor">
    <cofactor evidence="1 8">
        <name>heme</name>
        <dbReference type="ChEBI" id="CHEBI:30413"/>
    </cofactor>
</comment>
<dbReference type="Pfam" id="PF00106">
    <property type="entry name" value="adh_short"/>
    <property type="match status" value="1"/>
</dbReference>
<dbReference type="InterPro" id="IPR050121">
    <property type="entry name" value="Cytochrome_P450_monoxygenase"/>
</dbReference>
<protein>
    <submittedName>
        <fullName evidence="10">Pisatin demethylase</fullName>
    </submittedName>
</protein>
<comment type="similarity">
    <text evidence="2">Belongs to the cytochrome P450 family.</text>
</comment>
<keyword evidence="5" id="KW-0560">Oxidoreductase</keyword>
<evidence type="ECO:0000313" key="10">
    <source>
        <dbReference type="EMBL" id="CRG85200.1"/>
    </source>
</evidence>
<keyword evidence="6 8" id="KW-0408">Iron</keyword>
<dbReference type="Gene3D" id="1.10.630.10">
    <property type="entry name" value="Cytochrome P450"/>
    <property type="match status" value="1"/>
</dbReference>
<dbReference type="Proteomes" id="UP000054383">
    <property type="component" value="Unassembled WGS sequence"/>
</dbReference>
<keyword evidence="10" id="KW-0489">Methyltransferase</keyword>
<evidence type="ECO:0000256" key="3">
    <source>
        <dbReference type="ARBA" id="ARBA00022617"/>
    </source>
</evidence>
<dbReference type="GO" id="GO:0008168">
    <property type="term" value="F:methyltransferase activity"/>
    <property type="evidence" value="ECO:0007669"/>
    <property type="project" value="UniProtKB-KW"/>
</dbReference>
<evidence type="ECO:0000256" key="9">
    <source>
        <dbReference type="SAM" id="Phobius"/>
    </source>
</evidence>
<evidence type="ECO:0000256" key="6">
    <source>
        <dbReference type="ARBA" id="ARBA00023004"/>
    </source>
</evidence>
<keyword evidence="11" id="KW-1185">Reference proteome</keyword>
<organism evidence="10 11">
    <name type="scientific">Talaromyces islandicus</name>
    <name type="common">Penicillium islandicum</name>
    <dbReference type="NCBI Taxonomy" id="28573"/>
    <lineage>
        <taxon>Eukaryota</taxon>
        <taxon>Fungi</taxon>
        <taxon>Dikarya</taxon>
        <taxon>Ascomycota</taxon>
        <taxon>Pezizomycotina</taxon>
        <taxon>Eurotiomycetes</taxon>
        <taxon>Eurotiomycetidae</taxon>
        <taxon>Eurotiales</taxon>
        <taxon>Trichocomaceae</taxon>
        <taxon>Talaromyces</taxon>
        <taxon>Talaromyces sect. Islandici</taxon>
    </lineage>
</organism>
<evidence type="ECO:0000256" key="4">
    <source>
        <dbReference type="ARBA" id="ARBA00022723"/>
    </source>
</evidence>
<dbReference type="Pfam" id="PF00067">
    <property type="entry name" value="p450"/>
    <property type="match status" value="1"/>
</dbReference>
<dbReference type="PRINTS" id="PR00463">
    <property type="entry name" value="EP450I"/>
</dbReference>
<dbReference type="InterPro" id="IPR036396">
    <property type="entry name" value="Cyt_P450_sf"/>
</dbReference>
<feature type="transmembrane region" description="Helical" evidence="9">
    <location>
        <begin position="218"/>
        <end position="241"/>
    </location>
</feature>
<evidence type="ECO:0000256" key="5">
    <source>
        <dbReference type="ARBA" id="ARBA00023002"/>
    </source>
</evidence>
<dbReference type="SUPFAM" id="SSF51735">
    <property type="entry name" value="NAD(P)-binding Rossmann-fold domains"/>
    <property type="match status" value="1"/>
</dbReference>
<dbReference type="Gene3D" id="3.40.50.720">
    <property type="entry name" value="NAD(P)-binding Rossmann-like Domain"/>
    <property type="match status" value="1"/>
</dbReference>
<keyword evidence="4 8" id="KW-0479">Metal-binding</keyword>
<dbReference type="GO" id="GO:0005506">
    <property type="term" value="F:iron ion binding"/>
    <property type="evidence" value="ECO:0007669"/>
    <property type="project" value="InterPro"/>
</dbReference>
<dbReference type="STRING" id="28573.A0A0U1LRY3"/>
<dbReference type="PRINTS" id="PR00385">
    <property type="entry name" value="P450"/>
</dbReference>
<evidence type="ECO:0000256" key="8">
    <source>
        <dbReference type="PIRSR" id="PIRSR602401-1"/>
    </source>
</evidence>
<dbReference type="OMA" id="LANCAKP"/>
<dbReference type="SUPFAM" id="SSF48264">
    <property type="entry name" value="Cytochrome P450"/>
    <property type="match status" value="1"/>
</dbReference>
<evidence type="ECO:0000256" key="2">
    <source>
        <dbReference type="ARBA" id="ARBA00010617"/>
    </source>
</evidence>
<dbReference type="GO" id="GO:0004497">
    <property type="term" value="F:monooxygenase activity"/>
    <property type="evidence" value="ECO:0007669"/>
    <property type="project" value="UniProtKB-KW"/>
</dbReference>
<evidence type="ECO:0000256" key="1">
    <source>
        <dbReference type="ARBA" id="ARBA00001971"/>
    </source>
</evidence>
<dbReference type="PANTHER" id="PTHR24305">
    <property type="entry name" value="CYTOCHROME P450"/>
    <property type="match status" value="1"/>
</dbReference>
<gene>
    <name evidence="10" type="ORF">PISL3812_02315</name>
</gene>
<keyword evidence="9" id="KW-0472">Membrane</keyword>
<accession>A0A0U1LRY3</accession>
<reference evidence="10 11" key="1">
    <citation type="submission" date="2015-04" db="EMBL/GenBank/DDBJ databases">
        <authorList>
            <person name="Syromyatnikov M.Y."/>
            <person name="Popov V.N."/>
        </authorList>
    </citation>
    <scope>NUCLEOTIDE SEQUENCE [LARGE SCALE GENOMIC DNA]</scope>
    <source>
        <strain evidence="10">WF-38-12</strain>
    </source>
</reference>
<dbReference type="PANTHER" id="PTHR24305:SF237">
    <property type="entry name" value="CYTOCHROME P450 MONOOXYGENASE ATNE-RELATED"/>
    <property type="match status" value="1"/>
</dbReference>